<evidence type="ECO:0000259" key="8">
    <source>
        <dbReference type="PROSITE" id="PS50097"/>
    </source>
</evidence>
<dbReference type="InterPro" id="IPR000210">
    <property type="entry name" value="BTB/POZ_dom"/>
</dbReference>
<evidence type="ECO:0000256" key="5">
    <source>
        <dbReference type="ARBA" id="ARBA00023242"/>
    </source>
</evidence>
<dbReference type="GO" id="GO:0003006">
    <property type="term" value="P:developmental process involved in reproduction"/>
    <property type="evidence" value="ECO:0007669"/>
    <property type="project" value="UniProtKB-ARBA"/>
</dbReference>
<dbReference type="CDD" id="cd18315">
    <property type="entry name" value="BTB_POZ_BAB-like"/>
    <property type="match status" value="1"/>
</dbReference>
<dbReference type="Pfam" id="PF00651">
    <property type="entry name" value="BTB"/>
    <property type="match status" value="1"/>
</dbReference>
<dbReference type="PROSITE" id="PS50097">
    <property type="entry name" value="BTB"/>
    <property type="match status" value="1"/>
</dbReference>
<keyword evidence="2" id="KW-0677">Repeat</keyword>
<dbReference type="InterPro" id="IPR036236">
    <property type="entry name" value="Znf_C2H2_sf"/>
</dbReference>
<dbReference type="SMART" id="SM00225">
    <property type="entry name" value="BTB"/>
    <property type="match status" value="1"/>
</dbReference>
<dbReference type="SUPFAM" id="SSF57667">
    <property type="entry name" value="beta-beta-alpha zinc fingers"/>
    <property type="match status" value="1"/>
</dbReference>
<feature type="region of interest" description="Disordered" evidence="7">
    <location>
        <begin position="117"/>
        <end position="240"/>
    </location>
</feature>
<protein>
    <recommendedName>
        <fullName evidence="12">Longitudinals lacking protein</fullName>
    </recommendedName>
</protein>
<feature type="region of interest" description="Disordered" evidence="7">
    <location>
        <begin position="319"/>
        <end position="341"/>
    </location>
</feature>
<accession>A0AAW0X4W6</accession>
<dbReference type="GO" id="GO:0005694">
    <property type="term" value="C:chromosome"/>
    <property type="evidence" value="ECO:0007669"/>
    <property type="project" value="UniProtKB-ARBA"/>
</dbReference>
<keyword evidence="3 6" id="KW-0863">Zinc-finger</keyword>
<dbReference type="PANTHER" id="PTHR23110:SF98">
    <property type="entry name" value="PRE-LOLA-G, ISOFORM C-RELATED"/>
    <property type="match status" value="1"/>
</dbReference>
<evidence type="ECO:0000256" key="7">
    <source>
        <dbReference type="SAM" id="MobiDB-lite"/>
    </source>
</evidence>
<reference evidence="10 11" key="1">
    <citation type="journal article" date="2024" name="BMC Genomics">
        <title>Genome assembly of redclaw crayfish (Cherax quadricarinatus) provides insights into its immune adaptation and hypoxia tolerance.</title>
        <authorList>
            <person name="Liu Z."/>
            <person name="Zheng J."/>
            <person name="Li H."/>
            <person name="Fang K."/>
            <person name="Wang S."/>
            <person name="He J."/>
            <person name="Zhou D."/>
            <person name="Weng S."/>
            <person name="Chi M."/>
            <person name="Gu Z."/>
            <person name="He J."/>
            <person name="Li F."/>
            <person name="Wang M."/>
        </authorList>
    </citation>
    <scope>NUCLEOTIDE SEQUENCE [LARGE SCALE GENOMIC DNA]</scope>
    <source>
        <strain evidence="10">ZL_2023a</strain>
    </source>
</reference>
<feature type="compositionally biased region" description="Basic and acidic residues" evidence="7">
    <location>
        <begin position="179"/>
        <end position="192"/>
    </location>
</feature>
<dbReference type="Gene3D" id="3.30.160.60">
    <property type="entry name" value="Classic Zinc Finger"/>
    <property type="match status" value="2"/>
</dbReference>
<dbReference type="GO" id="GO:0045893">
    <property type="term" value="P:positive regulation of DNA-templated transcription"/>
    <property type="evidence" value="ECO:0007669"/>
    <property type="project" value="UniProtKB-ARBA"/>
</dbReference>
<dbReference type="InterPro" id="IPR011333">
    <property type="entry name" value="SKP1/BTB/POZ_sf"/>
</dbReference>
<keyword evidence="1" id="KW-0479">Metal-binding</keyword>
<organism evidence="10 11">
    <name type="scientific">Cherax quadricarinatus</name>
    <name type="common">Australian red claw crayfish</name>
    <dbReference type="NCBI Taxonomy" id="27406"/>
    <lineage>
        <taxon>Eukaryota</taxon>
        <taxon>Metazoa</taxon>
        <taxon>Ecdysozoa</taxon>
        <taxon>Arthropoda</taxon>
        <taxon>Crustacea</taxon>
        <taxon>Multicrustacea</taxon>
        <taxon>Malacostraca</taxon>
        <taxon>Eumalacostraca</taxon>
        <taxon>Eucarida</taxon>
        <taxon>Decapoda</taxon>
        <taxon>Pleocyemata</taxon>
        <taxon>Astacidea</taxon>
        <taxon>Parastacoidea</taxon>
        <taxon>Parastacidae</taxon>
        <taxon>Cherax</taxon>
    </lineage>
</organism>
<keyword evidence="11" id="KW-1185">Reference proteome</keyword>
<sequence length="505" mass="56264">MAGDGLLSLRWNNHRTSFLQVLSSLRDKKTYSDVTIACAGKFYSVHKFVLSTCSDYFVDIMEKTPCKHPIIVLKDIRHQDLEALLNYMYLGEVNVLQNELAGLIKAAECLRIKGLAVPDESPPLHPSETIHSPVKNCEEGSPQTKRRHEEESTNSNSSPPRKRSNSRLHTEGIVESTLTEDHSEASENKMRENVLPSVQQAQEQQSNNANEHPGESSQPIPSDERQNKHAEVENPVIKVEEEDVKYEDEDGMQLPDTCNALEVQMTESDGSSQGTARNSESVLKYEASLSGSAGGAPLLSPVTQYSTHPQSFEEIVSQALPGPSGIQGDGQSWDSSRREGEMTSFHLQGFSQQDRLNPHHHSLQQVGQARSGWGRQGSHSHPLHQSVVSPGDAHSRHSYQRPVVSGNGRMAFTEGSQQQNKDEVSASFDKRCCQICGYKGQDVSQLRKHLRIHTGEKPYQCPKCDYCSAQSSNLRVHMKRHHPELCQQETPRDSFQVSTDAVILE</sequence>
<dbReference type="GO" id="GO:0043565">
    <property type="term" value="F:sequence-specific DNA binding"/>
    <property type="evidence" value="ECO:0007669"/>
    <property type="project" value="UniProtKB-ARBA"/>
</dbReference>
<dbReference type="Gene3D" id="3.30.710.10">
    <property type="entry name" value="Potassium Channel Kv1.1, Chain A"/>
    <property type="match status" value="1"/>
</dbReference>
<feature type="domain" description="BTB" evidence="8">
    <location>
        <begin position="32"/>
        <end position="97"/>
    </location>
</feature>
<keyword evidence="4" id="KW-0862">Zinc</keyword>
<feature type="domain" description="C2H2-type" evidence="9">
    <location>
        <begin position="431"/>
        <end position="458"/>
    </location>
</feature>
<dbReference type="SUPFAM" id="SSF54695">
    <property type="entry name" value="POZ domain"/>
    <property type="match status" value="1"/>
</dbReference>
<dbReference type="GO" id="GO:0048513">
    <property type="term" value="P:animal organ development"/>
    <property type="evidence" value="ECO:0007669"/>
    <property type="project" value="UniProtKB-ARBA"/>
</dbReference>
<evidence type="ECO:0000256" key="1">
    <source>
        <dbReference type="ARBA" id="ARBA00022723"/>
    </source>
</evidence>
<feature type="domain" description="C2H2-type" evidence="9">
    <location>
        <begin position="459"/>
        <end position="484"/>
    </location>
</feature>
<dbReference type="Proteomes" id="UP001445076">
    <property type="component" value="Unassembled WGS sequence"/>
</dbReference>
<name>A0AAW0X4W6_CHEQU</name>
<evidence type="ECO:0000313" key="11">
    <source>
        <dbReference type="Proteomes" id="UP001445076"/>
    </source>
</evidence>
<dbReference type="SMART" id="SM00355">
    <property type="entry name" value="ZnF_C2H2"/>
    <property type="match status" value="2"/>
</dbReference>
<evidence type="ECO:0000256" key="3">
    <source>
        <dbReference type="ARBA" id="ARBA00022771"/>
    </source>
</evidence>
<dbReference type="InterPro" id="IPR013087">
    <property type="entry name" value="Znf_C2H2_type"/>
</dbReference>
<evidence type="ECO:0000256" key="6">
    <source>
        <dbReference type="PROSITE-ProRule" id="PRU00042"/>
    </source>
</evidence>
<comment type="caution">
    <text evidence="10">The sequence shown here is derived from an EMBL/GenBank/DDBJ whole genome shotgun (WGS) entry which is preliminary data.</text>
</comment>
<gene>
    <name evidence="10" type="ORF">OTU49_005892</name>
</gene>
<feature type="compositionally biased region" description="Basic and acidic residues" evidence="7">
    <location>
        <begin position="222"/>
        <end position="232"/>
    </location>
</feature>
<proteinExistence type="predicted"/>
<evidence type="ECO:0000256" key="4">
    <source>
        <dbReference type="ARBA" id="ARBA00022833"/>
    </source>
</evidence>
<dbReference type="PANTHER" id="PTHR23110">
    <property type="entry name" value="BTB DOMAIN TRANSCRIPTION FACTOR"/>
    <property type="match status" value="1"/>
</dbReference>
<feature type="compositionally biased region" description="Low complexity" evidence="7">
    <location>
        <begin position="199"/>
        <end position="211"/>
    </location>
</feature>
<dbReference type="InterPro" id="IPR051095">
    <property type="entry name" value="Dros_DevTransReg"/>
</dbReference>
<feature type="region of interest" description="Disordered" evidence="7">
    <location>
        <begin position="361"/>
        <end position="400"/>
    </location>
</feature>
<dbReference type="GO" id="GO:0006357">
    <property type="term" value="P:regulation of transcription by RNA polymerase II"/>
    <property type="evidence" value="ECO:0007669"/>
    <property type="project" value="TreeGrafter"/>
</dbReference>
<dbReference type="FunFam" id="3.30.160.60:FF:001732">
    <property type="entry name" value="Zgc:162936"/>
    <property type="match status" value="1"/>
</dbReference>
<dbReference type="PROSITE" id="PS50157">
    <property type="entry name" value="ZINC_FINGER_C2H2_2"/>
    <property type="match status" value="2"/>
</dbReference>
<dbReference type="GO" id="GO:0048666">
    <property type="term" value="P:neuron development"/>
    <property type="evidence" value="ECO:0007669"/>
    <property type="project" value="UniProtKB-ARBA"/>
</dbReference>
<evidence type="ECO:0000259" key="9">
    <source>
        <dbReference type="PROSITE" id="PS50157"/>
    </source>
</evidence>
<evidence type="ECO:0000313" key="10">
    <source>
        <dbReference type="EMBL" id="KAK8734592.1"/>
    </source>
</evidence>
<dbReference type="EMBL" id="JARKIK010000050">
    <property type="protein sequence ID" value="KAK8734592.1"/>
    <property type="molecule type" value="Genomic_DNA"/>
</dbReference>
<dbReference type="GO" id="GO:0005634">
    <property type="term" value="C:nucleus"/>
    <property type="evidence" value="ECO:0007669"/>
    <property type="project" value="TreeGrafter"/>
</dbReference>
<dbReference type="Pfam" id="PF00096">
    <property type="entry name" value="zf-C2H2"/>
    <property type="match status" value="1"/>
</dbReference>
<dbReference type="GO" id="GO:0008270">
    <property type="term" value="F:zinc ion binding"/>
    <property type="evidence" value="ECO:0007669"/>
    <property type="project" value="UniProtKB-KW"/>
</dbReference>
<evidence type="ECO:0008006" key="12">
    <source>
        <dbReference type="Google" id="ProtNLM"/>
    </source>
</evidence>
<dbReference type="AlphaFoldDB" id="A0AAW0X4W6"/>
<evidence type="ECO:0000256" key="2">
    <source>
        <dbReference type="ARBA" id="ARBA00022737"/>
    </source>
</evidence>
<keyword evidence="5" id="KW-0539">Nucleus</keyword>